<dbReference type="Pfam" id="PF01979">
    <property type="entry name" value="Amidohydro_1"/>
    <property type="match status" value="1"/>
</dbReference>
<comment type="caution">
    <text evidence="1">Lacks conserved residue(s) required for the propagation of feature annotation.</text>
</comment>
<dbReference type="PROSITE" id="PS01120">
    <property type="entry name" value="UREASE_1"/>
    <property type="match status" value="1"/>
</dbReference>
<dbReference type="EC" id="3.5.1.5" evidence="3"/>
<dbReference type="GO" id="GO:0016151">
    <property type="term" value="F:nickel cation binding"/>
    <property type="evidence" value="ECO:0007669"/>
    <property type="project" value="InterPro"/>
</dbReference>
<feature type="domain" description="Urease" evidence="2">
    <location>
        <begin position="22"/>
        <end position="149"/>
    </location>
</feature>
<evidence type="ECO:0000313" key="3">
    <source>
        <dbReference type="EMBL" id="SQB37523.1"/>
    </source>
</evidence>
<protein>
    <submittedName>
        <fullName evidence="3">Urease subunit alpha</fullName>
        <ecNumber evidence="3">3.5.1.5</ecNumber>
    </submittedName>
</protein>
<dbReference type="PANTHER" id="PTHR43440:SF1">
    <property type="entry name" value="UREASE"/>
    <property type="match status" value="1"/>
</dbReference>
<dbReference type="Proteomes" id="UP000251584">
    <property type="component" value="Unassembled WGS sequence"/>
</dbReference>
<evidence type="ECO:0000313" key="4">
    <source>
        <dbReference type="Proteomes" id="UP000251584"/>
    </source>
</evidence>
<name>A0A2X2WIX0_CITKO</name>
<dbReference type="GO" id="GO:0005737">
    <property type="term" value="C:cytoplasm"/>
    <property type="evidence" value="ECO:0007669"/>
    <property type="project" value="UniProtKB-SubCell"/>
</dbReference>
<gene>
    <name evidence="3" type="primary">ureC_2</name>
    <name evidence="3" type="ORF">NCTC10786_04280</name>
</gene>
<dbReference type="PANTHER" id="PTHR43440">
    <property type="entry name" value="UREASE"/>
    <property type="match status" value="1"/>
</dbReference>
<accession>A0A2X2WIX0</accession>
<keyword evidence="1" id="KW-0963">Cytoplasm</keyword>
<dbReference type="GO" id="GO:0009039">
    <property type="term" value="F:urease activity"/>
    <property type="evidence" value="ECO:0007669"/>
    <property type="project" value="UniProtKB-EC"/>
</dbReference>
<organism evidence="3 4">
    <name type="scientific">Citrobacter koseri</name>
    <name type="common">Citrobacter diversus</name>
    <dbReference type="NCBI Taxonomy" id="545"/>
    <lineage>
        <taxon>Bacteria</taxon>
        <taxon>Pseudomonadati</taxon>
        <taxon>Pseudomonadota</taxon>
        <taxon>Gammaproteobacteria</taxon>
        <taxon>Enterobacterales</taxon>
        <taxon>Enterobacteriaceae</taxon>
        <taxon>Citrobacter</taxon>
    </lineage>
</organism>
<proteinExistence type="predicted"/>
<dbReference type="InterPro" id="IPR029754">
    <property type="entry name" value="Urease_Ni-bd"/>
</dbReference>
<dbReference type="InterPro" id="IPR006680">
    <property type="entry name" value="Amidohydro-rel"/>
</dbReference>
<dbReference type="AlphaFoldDB" id="A0A2X2WIX0"/>
<dbReference type="PROSITE" id="PS51368">
    <property type="entry name" value="UREASE_3"/>
    <property type="match status" value="1"/>
</dbReference>
<dbReference type="Gene3D" id="3.20.20.140">
    <property type="entry name" value="Metal-dependent hydrolases"/>
    <property type="match status" value="1"/>
</dbReference>
<comment type="subcellular location">
    <subcellularLocation>
        <location evidence="1">Cytoplasm</location>
    </subcellularLocation>
</comment>
<feature type="binding site" evidence="1">
    <location>
        <position position="112"/>
    </location>
    <ligand>
        <name>substrate</name>
    </ligand>
</feature>
<dbReference type="EMBL" id="UAVY01000007">
    <property type="protein sequence ID" value="SQB37523.1"/>
    <property type="molecule type" value="Genomic_DNA"/>
</dbReference>
<dbReference type="InterPro" id="IPR017951">
    <property type="entry name" value="Urease_asu_c"/>
</dbReference>
<evidence type="ECO:0000259" key="2">
    <source>
        <dbReference type="PROSITE" id="PS51368"/>
    </source>
</evidence>
<evidence type="ECO:0000256" key="1">
    <source>
        <dbReference type="PROSITE-ProRule" id="PRU00700"/>
    </source>
</evidence>
<dbReference type="InterPro" id="IPR050112">
    <property type="entry name" value="Urease_alpha_subunit"/>
</dbReference>
<keyword evidence="3" id="KW-0378">Hydrolase</keyword>
<dbReference type="SUPFAM" id="SSF51556">
    <property type="entry name" value="Metallo-dependent hydrolases"/>
    <property type="match status" value="1"/>
</dbReference>
<sequence length="202" mass="21305">MTIPIGVGTEAIAGEGKIVTAGGVDTHIHWICPQQAEEALVSGVTTMIGGGTGPAAGTNATTCTPGPWYIARMLQAADSLPVNIGFLGKGNGSNPDALREQIAAGAIGLKIHEDWGATPAAIDCALTVAEEMDIQVALHSDTLNESGFVGGHAGGNWRSHDPYFSYRRGGRRSRPGYYHRLRASPYSPLLHQPDAALYRQHH</sequence>
<reference evidence="3 4" key="1">
    <citation type="submission" date="2018-06" db="EMBL/GenBank/DDBJ databases">
        <authorList>
            <consortium name="Pathogen Informatics"/>
            <person name="Doyle S."/>
        </authorList>
    </citation>
    <scope>NUCLEOTIDE SEQUENCE [LARGE SCALE GENOMIC DNA]</scope>
    <source>
        <strain evidence="3 4">NCTC10786</strain>
    </source>
</reference>
<dbReference type="InterPro" id="IPR032466">
    <property type="entry name" value="Metal_Hydrolase"/>
</dbReference>